<sequence length="152" mass="17664">LFWKSNYEIDSNYKHLILLLEDIELTTNKVLRISIIIFVLGLVGCGVYGYNYLFGVDEKEMKLLEKRVENYLINEKGYKKSDIKELKAVHNAKYVGNPVIENNVKVVFSDEPNATYIYNYSPEENRVFQFDYTNEKGKHLEEGVVNKPSKGN</sequence>
<dbReference type="Pfam" id="PF11337">
    <property type="entry name" value="DUF3139"/>
    <property type="match status" value="1"/>
</dbReference>
<feature type="transmembrane region" description="Helical" evidence="1">
    <location>
        <begin position="30"/>
        <end position="53"/>
    </location>
</feature>
<evidence type="ECO:0000313" key="3">
    <source>
        <dbReference type="Proteomes" id="UP000016511"/>
    </source>
</evidence>
<dbReference type="RefSeq" id="WP_021623934.1">
    <property type="nucleotide sequence ID" value="NZ_KE952888.1"/>
</dbReference>
<dbReference type="InterPro" id="IPR021486">
    <property type="entry name" value="DUF3139"/>
</dbReference>
<dbReference type="Proteomes" id="UP000016511">
    <property type="component" value="Unassembled WGS sequence"/>
</dbReference>
<evidence type="ECO:0000256" key="1">
    <source>
        <dbReference type="SAM" id="Phobius"/>
    </source>
</evidence>
<gene>
    <name evidence="2" type="ORF">HMPREF0083_04541</name>
</gene>
<keyword evidence="3" id="KW-1185">Reference proteome</keyword>
<comment type="caution">
    <text evidence="2">The sequence shown here is derived from an EMBL/GenBank/DDBJ whole genome shotgun (WGS) entry which is preliminary data.</text>
</comment>
<reference evidence="2 3" key="1">
    <citation type="submission" date="2013-08" db="EMBL/GenBank/DDBJ databases">
        <authorList>
            <person name="Weinstock G."/>
            <person name="Sodergren E."/>
            <person name="Wylie T."/>
            <person name="Fulton L."/>
            <person name="Fulton R."/>
            <person name="Fronick C."/>
            <person name="O'Laughlin M."/>
            <person name="Godfrey J."/>
            <person name="Miner T."/>
            <person name="Herter B."/>
            <person name="Appelbaum E."/>
            <person name="Cordes M."/>
            <person name="Lek S."/>
            <person name="Wollam A."/>
            <person name="Pepin K.H."/>
            <person name="Palsikar V.B."/>
            <person name="Mitreva M."/>
            <person name="Wilson R.K."/>
        </authorList>
    </citation>
    <scope>NUCLEOTIDE SEQUENCE [LARGE SCALE GENOMIC DNA]</scope>
    <source>
        <strain evidence="2 3">ATCC 12856</strain>
    </source>
</reference>
<name>U1WXE8_ANEAE</name>
<dbReference type="EMBL" id="AWSJ01000281">
    <property type="protein sequence ID" value="ERI07360.1"/>
    <property type="molecule type" value="Genomic_DNA"/>
</dbReference>
<protein>
    <recommendedName>
        <fullName evidence="4">DUF3139 domain-containing protein</fullName>
    </recommendedName>
</protein>
<feature type="non-terminal residue" evidence="2">
    <location>
        <position position="1"/>
    </location>
</feature>
<dbReference type="PATRIC" id="fig|649747.3.peg.4099"/>
<keyword evidence="1" id="KW-0472">Membrane</keyword>
<proteinExistence type="predicted"/>
<keyword evidence="1" id="KW-1133">Transmembrane helix</keyword>
<keyword evidence="1" id="KW-0812">Transmembrane</keyword>
<dbReference type="GeneID" id="92841076"/>
<accession>U1WXE8</accession>
<evidence type="ECO:0008006" key="4">
    <source>
        <dbReference type="Google" id="ProtNLM"/>
    </source>
</evidence>
<organism evidence="2 3">
    <name type="scientific">Aneurinibacillus aneurinilyticus ATCC 12856</name>
    <dbReference type="NCBI Taxonomy" id="649747"/>
    <lineage>
        <taxon>Bacteria</taxon>
        <taxon>Bacillati</taxon>
        <taxon>Bacillota</taxon>
        <taxon>Bacilli</taxon>
        <taxon>Bacillales</taxon>
        <taxon>Paenibacillaceae</taxon>
        <taxon>Aneurinibacillus group</taxon>
        <taxon>Aneurinibacillus</taxon>
    </lineage>
</organism>
<dbReference type="HOGENOM" id="CLU_1716979_0_0_9"/>
<dbReference type="AlphaFoldDB" id="U1WXE8"/>
<evidence type="ECO:0000313" key="2">
    <source>
        <dbReference type="EMBL" id="ERI07360.1"/>
    </source>
</evidence>